<dbReference type="Pfam" id="PF00725">
    <property type="entry name" value="3HCDH"/>
    <property type="match status" value="2"/>
</dbReference>
<dbReference type="FunFam" id="3.40.50.720:FF:000009">
    <property type="entry name" value="Fatty oxidation complex, alpha subunit"/>
    <property type="match status" value="1"/>
</dbReference>
<dbReference type="OrthoDB" id="9815331at2"/>
<dbReference type="Gene3D" id="3.40.50.720">
    <property type="entry name" value="NAD(P)-binding Rossmann-like Domain"/>
    <property type="match status" value="1"/>
</dbReference>
<dbReference type="GO" id="GO:0016616">
    <property type="term" value="F:oxidoreductase activity, acting on the CH-OH group of donors, NAD or NADP as acceptor"/>
    <property type="evidence" value="ECO:0007669"/>
    <property type="project" value="InterPro"/>
</dbReference>
<feature type="domain" description="3-hydroxyacyl-CoA dehydrogenase NAD binding" evidence="6">
    <location>
        <begin position="5"/>
        <end position="184"/>
    </location>
</feature>
<dbReference type="Pfam" id="PF02737">
    <property type="entry name" value="3HCDH_N"/>
    <property type="match status" value="1"/>
</dbReference>
<comment type="pathway">
    <text evidence="1">Lipid metabolism; butanoate metabolism.</text>
</comment>
<dbReference type="Gene3D" id="1.10.1040.10">
    <property type="entry name" value="N-(1-d-carboxylethyl)-l-norvaline Dehydrogenase, domain 2"/>
    <property type="match status" value="2"/>
</dbReference>
<dbReference type="InterPro" id="IPR006180">
    <property type="entry name" value="3-OHacyl-CoA_DH_CS"/>
</dbReference>
<dbReference type="GO" id="GO:0019605">
    <property type="term" value="P:butyrate metabolic process"/>
    <property type="evidence" value="ECO:0007669"/>
    <property type="project" value="UniProtKB-UniPathway"/>
</dbReference>
<gene>
    <name evidence="7" type="ORF">Desgi_4020</name>
</gene>
<dbReference type="AlphaFoldDB" id="R4KUJ5"/>
<dbReference type="InterPro" id="IPR006108">
    <property type="entry name" value="3HC_DH_C"/>
</dbReference>
<evidence type="ECO:0000313" key="7">
    <source>
        <dbReference type="EMBL" id="AGL03296.1"/>
    </source>
</evidence>
<evidence type="ECO:0000259" key="5">
    <source>
        <dbReference type="Pfam" id="PF00725"/>
    </source>
</evidence>
<evidence type="ECO:0000259" key="6">
    <source>
        <dbReference type="Pfam" id="PF02737"/>
    </source>
</evidence>
<dbReference type="UniPathway" id="UPA00863"/>
<dbReference type="STRING" id="767817.Desgi_4020"/>
<dbReference type="InterPro" id="IPR006176">
    <property type="entry name" value="3-OHacyl-CoA_DH_NAD-bd"/>
</dbReference>
<dbReference type="HOGENOM" id="CLU_009834_2_0_9"/>
<dbReference type="EMBL" id="CP003273">
    <property type="protein sequence ID" value="AGL03296.1"/>
    <property type="molecule type" value="Genomic_DNA"/>
</dbReference>
<dbReference type="PANTHER" id="PTHR48075:SF5">
    <property type="entry name" value="3-HYDROXYBUTYRYL-COA DEHYDROGENASE"/>
    <property type="match status" value="1"/>
</dbReference>
<dbReference type="KEGG" id="dgi:Desgi_4020"/>
<dbReference type="eggNOG" id="COG1250">
    <property type="taxonomic scope" value="Bacteria"/>
</dbReference>
<organism evidence="7 8">
    <name type="scientific">Desulfoscipio gibsoniae DSM 7213</name>
    <dbReference type="NCBI Taxonomy" id="767817"/>
    <lineage>
        <taxon>Bacteria</taxon>
        <taxon>Bacillati</taxon>
        <taxon>Bacillota</taxon>
        <taxon>Clostridia</taxon>
        <taxon>Eubacteriales</taxon>
        <taxon>Desulfallaceae</taxon>
        <taxon>Desulfoscipio</taxon>
    </lineage>
</organism>
<dbReference type="PANTHER" id="PTHR48075">
    <property type="entry name" value="3-HYDROXYACYL-COA DEHYDROGENASE FAMILY PROTEIN"/>
    <property type="match status" value="1"/>
</dbReference>
<evidence type="ECO:0000256" key="3">
    <source>
        <dbReference type="ARBA" id="ARBA00023002"/>
    </source>
</evidence>
<feature type="domain" description="3-hydroxyacyl-CoA dehydrogenase C-terminal" evidence="5">
    <location>
        <begin position="186"/>
        <end position="279"/>
    </location>
</feature>
<proteinExistence type="inferred from homology"/>
<dbReference type="GO" id="GO:0070403">
    <property type="term" value="F:NAD+ binding"/>
    <property type="evidence" value="ECO:0007669"/>
    <property type="project" value="InterPro"/>
</dbReference>
<dbReference type="RefSeq" id="WP_006523797.1">
    <property type="nucleotide sequence ID" value="NC_021184.1"/>
</dbReference>
<dbReference type="SUPFAM" id="SSF51735">
    <property type="entry name" value="NAD(P)-binding Rossmann-fold domains"/>
    <property type="match status" value="1"/>
</dbReference>
<dbReference type="InterPro" id="IPR036291">
    <property type="entry name" value="NAD(P)-bd_dom_sf"/>
</dbReference>
<feature type="domain" description="3-hydroxyacyl-CoA dehydrogenase C-terminal" evidence="5">
    <location>
        <begin position="304"/>
        <end position="401"/>
    </location>
</feature>
<evidence type="ECO:0000313" key="8">
    <source>
        <dbReference type="Proteomes" id="UP000013520"/>
    </source>
</evidence>
<comment type="similarity">
    <text evidence="2">Belongs to the 3-hydroxyacyl-CoA dehydrogenase family.</text>
</comment>
<dbReference type="InterPro" id="IPR008927">
    <property type="entry name" value="6-PGluconate_DH-like_C_sf"/>
</dbReference>
<protein>
    <recommendedName>
        <fullName evidence="4">3-hydroxybutyryl-CoA dehydrogenase</fullName>
    </recommendedName>
</protein>
<accession>R4KUJ5</accession>
<dbReference type="Proteomes" id="UP000013520">
    <property type="component" value="Chromosome"/>
</dbReference>
<dbReference type="SUPFAM" id="SSF48179">
    <property type="entry name" value="6-phosphogluconate dehydrogenase C-terminal domain-like"/>
    <property type="match status" value="2"/>
</dbReference>
<keyword evidence="3" id="KW-0560">Oxidoreductase</keyword>
<dbReference type="InterPro" id="IPR013328">
    <property type="entry name" value="6PGD_dom2"/>
</dbReference>
<name>R4KUJ5_9FIRM</name>
<sequence>MKFKKIGLVGGGIMGAAITQVVASSGLTVVMYEMNEELVQKAMKRIRSAFQREQDKGKISKEKLHERLALINGTTSLKEFFDVDLVIEAVPEIMEIKKKVFTSLEQATSPQTILASNTSSLSISEIASTLKDSQKVIGLHFFNPPQKMKLVEVIPALQTSTKTIETAVDFVRLVGRESVVVTECAGFLVNRLLVPYFYEAMYTLLDGSAGIQDIDNAAMQYGFPMGPFRLCDFIGIDTLVHSGRIMEQYYGPRMKPPFLMEEMVRAELLGDKSGGGFYKGNQINPDVLLLIENLKTNSKHTVAFTTERLIYPMINEAVICLQEKISTPSEIDFAMVSGIGFPKDKGGPLRYADIIGMDSLTESLDRFAQKISFRFWPSYLLRKMVAAGFNGIKSKQGFYTYLNEVNEN</sequence>
<keyword evidence="8" id="KW-1185">Reference proteome</keyword>
<evidence type="ECO:0000256" key="1">
    <source>
        <dbReference type="ARBA" id="ARBA00005086"/>
    </source>
</evidence>
<evidence type="ECO:0000256" key="2">
    <source>
        <dbReference type="ARBA" id="ARBA00009463"/>
    </source>
</evidence>
<dbReference type="PROSITE" id="PS00067">
    <property type="entry name" value="3HCDH"/>
    <property type="match status" value="1"/>
</dbReference>
<reference evidence="7 8" key="1">
    <citation type="submission" date="2012-01" db="EMBL/GenBank/DDBJ databases">
        <title>Complete sequence of Desulfotomaculum gibsoniae DSM 7213.</title>
        <authorList>
            <consortium name="US DOE Joint Genome Institute"/>
            <person name="Lucas S."/>
            <person name="Han J."/>
            <person name="Lapidus A."/>
            <person name="Cheng J.-F."/>
            <person name="Goodwin L."/>
            <person name="Pitluck S."/>
            <person name="Peters L."/>
            <person name="Ovchinnikova G."/>
            <person name="Teshima H."/>
            <person name="Detter J.C."/>
            <person name="Han C."/>
            <person name="Tapia R."/>
            <person name="Land M."/>
            <person name="Hauser L."/>
            <person name="Kyrpides N."/>
            <person name="Ivanova N."/>
            <person name="Pagani I."/>
            <person name="Parshina S."/>
            <person name="Plugge C."/>
            <person name="Muyzer G."/>
            <person name="Kuever J."/>
            <person name="Ivanova A."/>
            <person name="Nazina T."/>
            <person name="Klenk H.-P."/>
            <person name="Brambilla E."/>
            <person name="Spring S."/>
            <person name="Stams A.F."/>
            <person name="Woyke T."/>
        </authorList>
    </citation>
    <scope>NUCLEOTIDE SEQUENCE [LARGE SCALE GENOMIC DNA]</scope>
    <source>
        <strain evidence="7 8">DSM 7213</strain>
    </source>
</reference>
<evidence type="ECO:0000256" key="4">
    <source>
        <dbReference type="ARBA" id="ARBA00067747"/>
    </source>
</evidence>